<feature type="region of interest" description="Disordered" evidence="1">
    <location>
        <begin position="1"/>
        <end position="33"/>
    </location>
</feature>
<keyword evidence="3" id="KW-1185">Reference proteome</keyword>
<evidence type="ECO:0000313" key="3">
    <source>
        <dbReference type="Proteomes" id="UP000051952"/>
    </source>
</evidence>
<protein>
    <submittedName>
        <fullName evidence="2">Uncharacterized protein</fullName>
    </submittedName>
</protein>
<dbReference type="EMBL" id="CYKH01000493">
    <property type="protein sequence ID" value="CUG01444.1"/>
    <property type="molecule type" value="Genomic_DNA"/>
</dbReference>
<dbReference type="VEuPathDB" id="TriTrypDB:BSAL_04450"/>
<gene>
    <name evidence="2" type="ORF">BSAL_04450</name>
</gene>
<reference evidence="3" key="1">
    <citation type="submission" date="2015-09" db="EMBL/GenBank/DDBJ databases">
        <authorList>
            <consortium name="Pathogen Informatics"/>
        </authorList>
    </citation>
    <scope>NUCLEOTIDE SEQUENCE [LARGE SCALE GENOMIC DNA]</scope>
    <source>
        <strain evidence="3">Lake Konstanz</strain>
    </source>
</reference>
<proteinExistence type="predicted"/>
<dbReference type="Proteomes" id="UP000051952">
    <property type="component" value="Unassembled WGS sequence"/>
</dbReference>
<accession>A0A0S4J114</accession>
<sequence>MISQVASSPQRARSAGQPTPQRPPSGVQSSGRLCRGRSASIAMDGNWVESFLGGNEARGRIELENERESFLERMELCAATERHAIGKAYVYCSSKSDGGLTLVGGAPANECQRYIRASCLFLAEEEDIMRHHLEVLYDQGAKRFRMLCNSAVCDVDLSRAGSFRLKASFNRGSPGL</sequence>
<feature type="compositionally biased region" description="Polar residues" evidence="1">
    <location>
        <begin position="1"/>
        <end position="19"/>
    </location>
</feature>
<organism evidence="2 3">
    <name type="scientific">Bodo saltans</name>
    <name type="common">Flagellated protozoan</name>
    <dbReference type="NCBI Taxonomy" id="75058"/>
    <lineage>
        <taxon>Eukaryota</taxon>
        <taxon>Discoba</taxon>
        <taxon>Euglenozoa</taxon>
        <taxon>Kinetoplastea</taxon>
        <taxon>Metakinetoplastina</taxon>
        <taxon>Eubodonida</taxon>
        <taxon>Bodonidae</taxon>
        <taxon>Bodo</taxon>
    </lineage>
</organism>
<name>A0A0S4J114_BODSA</name>
<evidence type="ECO:0000256" key="1">
    <source>
        <dbReference type="SAM" id="MobiDB-lite"/>
    </source>
</evidence>
<dbReference type="AlphaFoldDB" id="A0A0S4J114"/>
<evidence type="ECO:0000313" key="2">
    <source>
        <dbReference type="EMBL" id="CUG01444.1"/>
    </source>
</evidence>